<organism evidence="2 3">
    <name type="scientific">Plectosphaerella cucumerina</name>
    <dbReference type="NCBI Taxonomy" id="40658"/>
    <lineage>
        <taxon>Eukaryota</taxon>
        <taxon>Fungi</taxon>
        <taxon>Dikarya</taxon>
        <taxon>Ascomycota</taxon>
        <taxon>Pezizomycotina</taxon>
        <taxon>Sordariomycetes</taxon>
        <taxon>Hypocreomycetidae</taxon>
        <taxon>Glomerellales</taxon>
        <taxon>Plectosphaerellaceae</taxon>
        <taxon>Plectosphaerella</taxon>
    </lineage>
</organism>
<evidence type="ECO:0000313" key="3">
    <source>
        <dbReference type="Proteomes" id="UP000813385"/>
    </source>
</evidence>
<name>A0A8K0TEV9_9PEZI</name>
<gene>
    <name evidence="2" type="ORF">B0T11DRAFT_124852</name>
</gene>
<reference evidence="2" key="1">
    <citation type="journal article" date="2021" name="Nat. Commun.">
        <title>Genetic determinants of endophytism in the Arabidopsis root mycobiome.</title>
        <authorList>
            <person name="Mesny F."/>
            <person name="Miyauchi S."/>
            <person name="Thiergart T."/>
            <person name="Pickel B."/>
            <person name="Atanasova L."/>
            <person name="Karlsson M."/>
            <person name="Huettel B."/>
            <person name="Barry K.W."/>
            <person name="Haridas S."/>
            <person name="Chen C."/>
            <person name="Bauer D."/>
            <person name="Andreopoulos W."/>
            <person name="Pangilinan J."/>
            <person name="LaButti K."/>
            <person name="Riley R."/>
            <person name="Lipzen A."/>
            <person name="Clum A."/>
            <person name="Drula E."/>
            <person name="Henrissat B."/>
            <person name="Kohler A."/>
            <person name="Grigoriev I.V."/>
            <person name="Martin F.M."/>
            <person name="Hacquard S."/>
        </authorList>
    </citation>
    <scope>NUCLEOTIDE SEQUENCE</scope>
    <source>
        <strain evidence="2">MPI-CAGE-AT-0016</strain>
    </source>
</reference>
<dbReference type="EMBL" id="JAGPXD010000005">
    <property type="protein sequence ID" value="KAH7354166.1"/>
    <property type="molecule type" value="Genomic_DNA"/>
</dbReference>
<feature type="compositionally biased region" description="Polar residues" evidence="1">
    <location>
        <begin position="136"/>
        <end position="149"/>
    </location>
</feature>
<evidence type="ECO:0000256" key="1">
    <source>
        <dbReference type="SAM" id="MobiDB-lite"/>
    </source>
</evidence>
<comment type="caution">
    <text evidence="2">The sequence shown here is derived from an EMBL/GenBank/DDBJ whole genome shotgun (WGS) entry which is preliminary data.</text>
</comment>
<feature type="region of interest" description="Disordered" evidence="1">
    <location>
        <begin position="1"/>
        <end position="21"/>
    </location>
</feature>
<evidence type="ECO:0000313" key="2">
    <source>
        <dbReference type="EMBL" id="KAH7354166.1"/>
    </source>
</evidence>
<dbReference type="Proteomes" id="UP000813385">
    <property type="component" value="Unassembled WGS sequence"/>
</dbReference>
<protein>
    <submittedName>
        <fullName evidence="2">Uncharacterized protein</fullName>
    </submittedName>
</protein>
<keyword evidence="3" id="KW-1185">Reference proteome</keyword>
<feature type="compositionally biased region" description="Polar residues" evidence="1">
    <location>
        <begin position="77"/>
        <end position="88"/>
    </location>
</feature>
<accession>A0A8K0TEV9</accession>
<feature type="region of interest" description="Disordered" evidence="1">
    <location>
        <begin position="41"/>
        <end position="163"/>
    </location>
</feature>
<proteinExistence type="predicted"/>
<sequence>MAALTSPCNKQLMPHPPSPPPILAVLPLLLPSAKLPFSSGPLPSLCQSALSPGQPGPRPSPAARARRNLRGPPARLQRSSTALPSKPSSVPPARPPVQLALASRPPASPKDKSTSPIIDDYSPSASRPAGLASARHSFSLTHCRTNTRPNHVARVPSAPRPSL</sequence>
<dbReference type="AlphaFoldDB" id="A0A8K0TEV9"/>